<organism evidence="15 16">
    <name type="scientific">Sinobacterium norvegicum</name>
    <dbReference type="NCBI Taxonomy" id="1641715"/>
    <lineage>
        <taxon>Bacteria</taxon>
        <taxon>Pseudomonadati</taxon>
        <taxon>Pseudomonadota</taxon>
        <taxon>Gammaproteobacteria</taxon>
        <taxon>Cellvibrionales</taxon>
        <taxon>Spongiibacteraceae</taxon>
        <taxon>Sinobacterium</taxon>
    </lineage>
</organism>
<name>A0ABN8EHD1_9GAMM</name>
<evidence type="ECO:0000256" key="6">
    <source>
        <dbReference type="ARBA" id="ARBA00022723"/>
    </source>
</evidence>
<evidence type="ECO:0000256" key="8">
    <source>
        <dbReference type="ARBA" id="ARBA00022764"/>
    </source>
</evidence>
<dbReference type="InterPro" id="IPR009010">
    <property type="entry name" value="Asp_de-COase-like_dom_sf"/>
</dbReference>
<dbReference type="InterPro" id="IPR050612">
    <property type="entry name" value="Prok_Mopterin_Oxidored"/>
</dbReference>
<accession>A0ABN8EHD1</accession>
<dbReference type="PANTHER" id="PTHR43742">
    <property type="entry name" value="TRIMETHYLAMINE-N-OXIDE REDUCTASE"/>
    <property type="match status" value="1"/>
</dbReference>
<comment type="PTM">
    <text evidence="11">Exported by the Tat system.</text>
</comment>
<dbReference type="PROSITE" id="PS51318">
    <property type="entry name" value="TAT"/>
    <property type="match status" value="1"/>
</dbReference>
<dbReference type="Gene3D" id="3.90.55.10">
    <property type="entry name" value="Dimethylsulfoxide Reductase, domain 3"/>
    <property type="match status" value="1"/>
</dbReference>
<feature type="signal peptide" evidence="11">
    <location>
        <begin position="1"/>
        <end position="33"/>
    </location>
</feature>
<dbReference type="InterPro" id="IPR011887">
    <property type="entry name" value="TorA"/>
</dbReference>
<gene>
    <name evidence="11 15" type="primary">torA</name>
    <name evidence="15" type="ORF">SIN8267_00581</name>
</gene>
<keyword evidence="16" id="KW-1185">Reference proteome</keyword>
<evidence type="ECO:0000256" key="1">
    <source>
        <dbReference type="ARBA" id="ARBA00003013"/>
    </source>
</evidence>
<dbReference type="SUPFAM" id="SSF53706">
    <property type="entry name" value="Formate dehydrogenase/DMSO reductase, domains 1-3"/>
    <property type="match status" value="1"/>
</dbReference>
<evidence type="ECO:0000313" key="16">
    <source>
        <dbReference type="Proteomes" id="UP000838100"/>
    </source>
</evidence>
<dbReference type="GO" id="GO:0050626">
    <property type="term" value="F:trimethylamine-N-oxide reductase (cytochrome c) activity"/>
    <property type="evidence" value="ECO:0007669"/>
    <property type="project" value="UniProtKB-EC"/>
</dbReference>
<dbReference type="Pfam" id="PF00384">
    <property type="entry name" value="Molybdopterin"/>
    <property type="match status" value="1"/>
</dbReference>
<feature type="domain" description="Molybdopterin dinucleotide-binding" evidence="13">
    <location>
        <begin position="680"/>
        <end position="807"/>
    </location>
</feature>
<dbReference type="Gene3D" id="3.40.50.740">
    <property type="match status" value="1"/>
</dbReference>
<dbReference type="NCBIfam" id="NF011682">
    <property type="entry name" value="PRK15102.1"/>
    <property type="match status" value="1"/>
</dbReference>
<dbReference type="Gene3D" id="2.40.40.20">
    <property type="match status" value="1"/>
</dbReference>
<reference evidence="15" key="1">
    <citation type="submission" date="2021-12" db="EMBL/GenBank/DDBJ databases">
        <authorList>
            <person name="Rodrigo-Torres L."/>
            <person name="Arahal R. D."/>
            <person name="Lucena T."/>
        </authorList>
    </citation>
    <scope>NUCLEOTIDE SEQUENCE</scope>
    <source>
        <strain evidence="15">CECT 8267</strain>
    </source>
</reference>
<dbReference type="Gene3D" id="3.40.228.10">
    <property type="entry name" value="Dimethylsulfoxide Reductase, domain 2"/>
    <property type="match status" value="1"/>
</dbReference>
<keyword evidence="8 11" id="KW-0574">Periplasm</keyword>
<dbReference type="InterPro" id="IPR006655">
    <property type="entry name" value="Mopterin_OxRdtase_prok_CS"/>
</dbReference>
<dbReference type="CDD" id="cd02793">
    <property type="entry name" value="MopB_CT_DMSOR-BSOR-TMAOR"/>
    <property type="match status" value="1"/>
</dbReference>
<evidence type="ECO:0000256" key="10">
    <source>
        <dbReference type="ARBA" id="ARBA00049407"/>
    </source>
</evidence>
<comment type="function">
    <text evidence="1 11">Reduces trimethylamine-N-oxide (TMAO) into trimethylamine; an anaerobic reaction coupled to energy-yielding reactions.</text>
</comment>
<evidence type="ECO:0000259" key="14">
    <source>
        <dbReference type="Pfam" id="PF18364"/>
    </source>
</evidence>
<evidence type="ECO:0000256" key="9">
    <source>
        <dbReference type="ARBA" id="ARBA00023002"/>
    </source>
</evidence>
<feature type="domain" description="Molybdopterin oxidoreductase N-terminal" evidence="14">
    <location>
        <begin position="44"/>
        <end position="84"/>
    </location>
</feature>
<evidence type="ECO:0000256" key="4">
    <source>
        <dbReference type="ARBA" id="ARBA00011885"/>
    </source>
</evidence>
<keyword evidence="9 11" id="KW-0560">Oxidoreductase</keyword>
<feature type="chain" id="PRO_5044970352" description="Trimethylamine-N-oxide reductase" evidence="11">
    <location>
        <begin position="34"/>
        <end position="832"/>
    </location>
</feature>
<dbReference type="RefSeq" id="WP_237443172.1">
    <property type="nucleotide sequence ID" value="NZ_CAKLPX010000001.1"/>
</dbReference>
<proteinExistence type="inferred from homology"/>
<keyword evidence="5 11" id="KW-0500">Molybdenum</keyword>
<evidence type="ECO:0000256" key="2">
    <source>
        <dbReference type="ARBA" id="ARBA00004418"/>
    </source>
</evidence>
<comment type="similarity">
    <text evidence="3 11">Belongs to the prokaryotic molybdopterin-containing oxidoreductase family.</text>
</comment>
<dbReference type="Pfam" id="PF18364">
    <property type="entry name" value="Molybdopterin_N"/>
    <property type="match status" value="1"/>
</dbReference>
<dbReference type="PANTHER" id="PTHR43742:SF4">
    <property type="entry name" value="TRIMETHYLAMINE-N-OXIDE REDUCTASE 1"/>
    <property type="match status" value="1"/>
</dbReference>
<protein>
    <recommendedName>
        <fullName evidence="4 11">Trimethylamine-N-oxide reductase</fullName>
        <shortName evidence="11">TMAO reductase</shortName>
        <ecNumber evidence="4 11">1.7.2.3</ecNumber>
    </recommendedName>
</protein>
<dbReference type="Proteomes" id="UP000838100">
    <property type="component" value="Unassembled WGS sequence"/>
</dbReference>
<dbReference type="PROSITE" id="PS00490">
    <property type="entry name" value="MOLYBDOPTERIN_PROK_2"/>
    <property type="match status" value="1"/>
</dbReference>
<evidence type="ECO:0000256" key="7">
    <source>
        <dbReference type="ARBA" id="ARBA00022729"/>
    </source>
</evidence>
<evidence type="ECO:0000256" key="5">
    <source>
        <dbReference type="ARBA" id="ARBA00022505"/>
    </source>
</evidence>
<dbReference type="InterPro" id="IPR006656">
    <property type="entry name" value="Mopterin_OxRdtase"/>
</dbReference>
<feature type="domain" description="Molybdopterin oxidoreductase" evidence="12">
    <location>
        <begin position="88"/>
        <end position="560"/>
    </location>
</feature>
<evidence type="ECO:0000259" key="13">
    <source>
        <dbReference type="Pfam" id="PF01568"/>
    </source>
</evidence>
<dbReference type="InterPro" id="IPR006657">
    <property type="entry name" value="MoPterin_dinucl-bd_dom"/>
</dbReference>
<comment type="caution">
    <text evidence="15">The sequence shown here is derived from an EMBL/GenBank/DDBJ whole genome shotgun (WGS) entry which is preliminary data.</text>
</comment>
<dbReference type="InterPro" id="IPR041460">
    <property type="entry name" value="Molybdopterin_N"/>
</dbReference>
<evidence type="ECO:0000313" key="15">
    <source>
        <dbReference type="EMBL" id="CAH0990489.1"/>
    </source>
</evidence>
<evidence type="ECO:0000256" key="3">
    <source>
        <dbReference type="ARBA" id="ARBA00010312"/>
    </source>
</evidence>
<comment type="subcellular location">
    <subcellularLocation>
        <location evidence="2 11">Periplasm</location>
    </subcellularLocation>
</comment>
<keyword evidence="6 11" id="KW-0479">Metal-binding</keyword>
<sequence>MTIIRRDFLKGLVGSSAAALTGTSVLAPLSALADEKPEQEWLTTGTHWGAFKMSRKNGVIDQVVPFERDKYPTDMINGVRGLVYNPSRVRYPMVRLDFLLNGHKSDTTQRGDCRFVRVTWDQALNLFKQSLDEVQTNYGPSGLHAGQTGWRAVGQLHSCTSHMQRAVSMHGDYVKKIGDYSTGAGQTIMPYILGTTEVYAQGTSWPLILENAKTIVMWANDPVKNLQVGWNTETHESFEYLAQLKERVAAGEIRVIHIDPVVSKTQEYLGSERIYVNPQTDVPMMLGMAYHLYTNKLHDEEFIEGYSLGFERFVPYLTGESDGVKKTPAWASEICGVSEQQIIELAELMAKDRTQILMGWCIQRQQHGEQPYWMGAVIATMLGQIGLPGGGISYGHHYSSIGVPATGAAAPGAFPRNLDEDQKPLYPSTDFKGFSNTIPVARFIDAILEPGKVIDANGSKVTLPDIKMMVFSGNNPWSHHQDRNRMKKAFHKLEAVVTVEVNWTATARFSDIVLPACTTLERNDLDVYGAYAGRGVIAMQKMVEPLFDSLSDFEIFTRFASVLGPGKDKEYSRGMDEFDWLKMLYNDCKAANEGKFEMPDFDTFWQQGYVHFGEGETWTRQADFRKDPEFHPLGTPSGLIEVFSRKIASFGYDDCQGHPMWMEKAERSHGGPGSDKHPVWMQSCHPNHRLHSQMCESEEYRNSYAVQGREPCYINPDDAKQRGIKPGDVVRVFNDRGQLLAGAVVSDNFPPGVLRIEEGAWYGPVGKDGRKEGGSEIGALCSYGDPNTLTMDIGSSKLAQACSAYTCNVQFEKFKGKLPEVASFSGPVEIKI</sequence>
<dbReference type="EMBL" id="CAKLPX010000001">
    <property type="protein sequence ID" value="CAH0990489.1"/>
    <property type="molecule type" value="Genomic_DNA"/>
</dbReference>
<dbReference type="SUPFAM" id="SSF50692">
    <property type="entry name" value="ADC-like"/>
    <property type="match status" value="1"/>
</dbReference>
<dbReference type="InterPro" id="IPR041954">
    <property type="entry name" value="CT_DMSOR/BSOR/TMAOR"/>
</dbReference>
<evidence type="ECO:0000256" key="11">
    <source>
        <dbReference type="RuleBase" id="RU368014"/>
    </source>
</evidence>
<dbReference type="EC" id="1.7.2.3" evidence="4 11"/>
<keyword evidence="7 11" id="KW-0732">Signal</keyword>
<dbReference type="Pfam" id="PF01568">
    <property type="entry name" value="Molydop_binding"/>
    <property type="match status" value="1"/>
</dbReference>
<evidence type="ECO:0000259" key="12">
    <source>
        <dbReference type="Pfam" id="PF00384"/>
    </source>
</evidence>
<comment type="cofactor">
    <cofactor evidence="11">
        <name>Mo-bis(molybdopterin guanine dinucleotide)</name>
        <dbReference type="ChEBI" id="CHEBI:60539"/>
    </cofactor>
    <text evidence="11">Binds 1 molybdenum-bis(molybdopterin guanine dinucleotide) (Mo-bis-MGD) cofactor per subunit.</text>
</comment>
<dbReference type="NCBIfam" id="TIGR02164">
    <property type="entry name" value="torA"/>
    <property type="match status" value="1"/>
</dbReference>
<dbReference type="InterPro" id="IPR006311">
    <property type="entry name" value="TAT_signal"/>
</dbReference>
<comment type="catalytic activity">
    <reaction evidence="10 11">
        <text>trimethylamine + 2 Fe(III)-[cytochrome c] + H2O = trimethylamine N-oxide + 2 Fe(II)-[cytochrome c] + 3 H(+)</text>
        <dbReference type="Rhea" id="RHEA:24236"/>
        <dbReference type="Rhea" id="RHEA-COMP:10350"/>
        <dbReference type="Rhea" id="RHEA-COMP:14399"/>
        <dbReference type="ChEBI" id="CHEBI:15377"/>
        <dbReference type="ChEBI" id="CHEBI:15378"/>
        <dbReference type="ChEBI" id="CHEBI:15724"/>
        <dbReference type="ChEBI" id="CHEBI:29033"/>
        <dbReference type="ChEBI" id="CHEBI:29034"/>
        <dbReference type="ChEBI" id="CHEBI:58389"/>
        <dbReference type="EC" id="1.7.2.3"/>
    </reaction>
</comment>